<accession>A0A5M6ZC15</accession>
<evidence type="ECO:0000313" key="3">
    <source>
        <dbReference type="Proteomes" id="UP000325122"/>
    </source>
</evidence>
<feature type="signal peptide" evidence="1">
    <location>
        <begin position="1"/>
        <end position="21"/>
    </location>
</feature>
<organism evidence="2 3">
    <name type="scientific">Alkalicaulis satelles</name>
    <dbReference type="NCBI Taxonomy" id="2609175"/>
    <lineage>
        <taxon>Bacteria</taxon>
        <taxon>Pseudomonadati</taxon>
        <taxon>Pseudomonadota</taxon>
        <taxon>Alphaproteobacteria</taxon>
        <taxon>Maricaulales</taxon>
        <taxon>Maricaulaceae</taxon>
        <taxon>Alkalicaulis</taxon>
    </lineage>
</organism>
<proteinExistence type="predicted"/>
<evidence type="ECO:0000256" key="1">
    <source>
        <dbReference type="SAM" id="SignalP"/>
    </source>
</evidence>
<dbReference type="SUPFAM" id="SSF48452">
    <property type="entry name" value="TPR-like"/>
    <property type="match status" value="1"/>
</dbReference>
<feature type="chain" id="PRO_5024432098" description="Tetratricopeptide repeat protein" evidence="1">
    <location>
        <begin position="22"/>
        <end position="500"/>
    </location>
</feature>
<reference evidence="2 3" key="1">
    <citation type="submission" date="2019-09" db="EMBL/GenBank/DDBJ databases">
        <authorList>
            <person name="Kevbrin V."/>
            <person name="Grouzdev D.S."/>
        </authorList>
    </citation>
    <scope>NUCLEOTIDE SEQUENCE [LARGE SCALE GENOMIC DNA]</scope>
    <source>
        <strain evidence="2 3">G-192</strain>
    </source>
</reference>
<dbReference type="AlphaFoldDB" id="A0A5M6ZC15"/>
<evidence type="ECO:0000313" key="2">
    <source>
        <dbReference type="EMBL" id="KAA5802263.1"/>
    </source>
</evidence>
<dbReference type="RefSeq" id="WP_150023514.1">
    <property type="nucleotide sequence ID" value="NZ_VWOJ01000003.1"/>
</dbReference>
<dbReference type="Gene3D" id="1.25.40.10">
    <property type="entry name" value="Tetratricopeptide repeat domain"/>
    <property type="match status" value="1"/>
</dbReference>
<name>A0A5M6ZC15_9PROT</name>
<comment type="caution">
    <text evidence="2">The sequence shown here is derived from an EMBL/GenBank/DDBJ whole genome shotgun (WGS) entry which is preliminary data.</text>
</comment>
<sequence length="500" mass="55413">MVSLNAIIAALAAASLGLAGADDRPPHVLMLDFMSAVQDERYEDVLAQGAVLTEHPVFAQLPGEGRAMIAAEMGAAHYFRREMDQAELYFIQARTLYPAIHSVSYYLITMYAYSYRSDEASDLFLGIAPNDTSLNDLRPNILMAIAGGLRRNGDMARLDAFLEGVLRRYQPPEGPSGHDWARQMVIERHAEMGRIDEAMQEARNLVGASALMNLRAERRFEELWTWSGFDRITDVRRGMERETQTLRDQLAGRNPALRAAAQLSANLLHLGDIDGAEETARAWLARVEAGERFGDAWEYHALLHVRLADVKRARGDEAGAEARFWRAVETALASDHPEMAGPYLLDIARQQALTGRAREALETLEQVQEDFLTSRGRSITTYIRTLAAHQLGDSSGAEALMADMRENSGLNHLRVLLFTGQMEAAEAALREQVSTPSGAEDILAMLHAYRTHERAVQPALQLEARARLLELAGRPGIAEAIAEAGRILSIDDLYELDLEP</sequence>
<dbReference type="EMBL" id="VWOJ01000003">
    <property type="protein sequence ID" value="KAA5802263.1"/>
    <property type="molecule type" value="Genomic_DNA"/>
</dbReference>
<gene>
    <name evidence="2" type="ORF">F1654_10545</name>
</gene>
<dbReference type="Proteomes" id="UP000325122">
    <property type="component" value="Unassembled WGS sequence"/>
</dbReference>
<keyword evidence="3" id="KW-1185">Reference proteome</keyword>
<evidence type="ECO:0008006" key="4">
    <source>
        <dbReference type="Google" id="ProtNLM"/>
    </source>
</evidence>
<keyword evidence="1" id="KW-0732">Signal</keyword>
<protein>
    <recommendedName>
        <fullName evidence="4">Tetratricopeptide repeat protein</fullName>
    </recommendedName>
</protein>
<dbReference type="InterPro" id="IPR011990">
    <property type="entry name" value="TPR-like_helical_dom_sf"/>
</dbReference>